<gene>
    <name evidence="8" type="ORF">G4P62_005286</name>
</gene>
<dbReference type="EMBL" id="JAAVVJ010000003">
    <property type="protein sequence ID" value="KAF7226342.1"/>
    <property type="molecule type" value="Genomic_DNA"/>
</dbReference>
<evidence type="ECO:0000313" key="8">
    <source>
        <dbReference type="EMBL" id="KAF7226342.1"/>
    </source>
</evidence>
<sequence>MDPSAPAMGWSDEKTAMVLPPPPYQDLQAGAPQPGQAYPQQPQGHGAPQPYGGGYNMQTYAMGQQYPAQPGMVTVQPTVYVTRGPLEVENPVNDYMGYSIFTLLCCCLPLGIAALIYSISAREANHSGDRMAAERNSRTARTLNHVALGLGLGSLVLCIVYVVLIVSKLKN</sequence>
<feature type="compositionally biased region" description="Low complexity" evidence="6">
    <location>
        <begin position="28"/>
        <end position="50"/>
    </location>
</feature>
<comment type="caution">
    <text evidence="8">The sequence shown here is derived from an EMBL/GenBank/DDBJ whole genome shotgun (WGS) entry which is preliminary data.</text>
</comment>
<dbReference type="PANTHER" id="PTHR14948">
    <property type="entry name" value="NG5"/>
    <property type="match status" value="1"/>
</dbReference>
<keyword evidence="4 7" id="KW-1133">Transmembrane helix</keyword>
<dbReference type="InterPro" id="IPR007593">
    <property type="entry name" value="CD225/Dispanin_fam"/>
</dbReference>
<evidence type="ECO:0000256" key="2">
    <source>
        <dbReference type="ARBA" id="ARBA00006843"/>
    </source>
</evidence>
<keyword evidence="5 7" id="KW-0472">Membrane</keyword>
<dbReference type="PANTHER" id="PTHR14948:SF46">
    <property type="entry name" value="DISPANIN SUBFAMILY A MEMBER 2B-LIKE-RELATED"/>
    <property type="match status" value="1"/>
</dbReference>
<dbReference type="KEGG" id="nfu:107378960"/>
<dbReference type="Pfam" id="PF04505">
    <property type="entry name" value="CD225"/>
    <property type="match status" value="1"/>
</dbReference>
<dbReference type="Proteomes" id="UP000822369">
    <property type="component" value="Chromosome 3"/>
</dbReference>
<organism evidence="8 9">
    <name type="scientific">Nothobranchius furzeri</name>
    <name type="common">Turquoise killifish</name>
    <dbReference type="NCBI Taxonomy" id="105023"/>
    <lineage>
        <taxon>Eukaryota</taxon>
        <taxon>Metazoa</taxon>
        <taxon>Chordata</taxon>
        <taxon>Craniata</taxon>
        <taxon>Vertebrata</taxon>
        <taxon>Euteleostomi</taxon>
        <taxon>Actinopterygii</taxon>
        <taxon>Neopterygii</taxon>
        <taxon>Teleostei</taxon>
        <taxon>Neoteleostei</taxon>
        <taxon>Acanthomorphata</taxon>
        <taxon>Ovalentaria</taxon>
        <taxon>Atherinomorphae</taxon>
        <taxon>Cyprinodontiformes</taxon>
        <taxon>Nothobranchiidae</taxon>
        <taxon>Nothobranchius</taxon>
    </lineage>
</organism>
<evidence type="ECO:0000256" key="7">
    <source>
        <dbReference type="SAM" id="Phobius"/>
    </source>
</evidence>
<dbReference type="InterPro" id="IPR051423">
    <property type="entry name" value="CD225/Dispanin"/>
</dbReference>
<evidence type="ECO:0000256" key="1">
    <source>
        <dbReference type="ARBA" id="ARBA00004370"/>
    </source>
</evidence>
<protein>
    <submittedName>
        <fullName evidence="8">Proline-rich transmembrane protein 1-like</fullName>
    </submittedName>
</protein>
<feature type="transmembrane region" description="Helical" evidence="7">
    <location>
        <begin position="95"/>
        <end position="121"/>
    </location>
</feature>
<feature type="region of interest" description="Disordered" evidence="6">
    <location>
        <begin position="1"/>
        <end position="52"/>
    </location>
</feature>
<evidence type="ECO:0000256" key="3">
    <source>
        <dbReference type="ARBA" id="ARBA00022692"/>
    </source>
</evidence>
<comment type="subcellular location">
    <subcellularLocation>
        <location evidence="1">Membrane</location>
    </subcellularLocation>
</comment>
<evidence type="ECO:0000256" key="5">
    <source>
        <dbReference type="ARBA" id="ARBA00023136"/>
    </source>
</evidence>
<reference evidence="8" key="1">
    <citation type="submission" date="2020-03" db="EMBL/GenBank/DDBJ databases">
        <title>Intra-Species Differences in Population Size shape Life History and Genome Evolution.</title>
        <authorList>
            <person name="Willemsen D."/>
            <person name="Cui R."/>
            <person name="Valenzano D.R."/>
        </authorList>
    </citation>
    <scope>NUCLEOTIDE SEQUENCE</scope>
    <source>
        <strain evidence="8">GRZ</strain>
        <tissue evidence="8">Whole</tissue>
    </source>
</reference>
<accession>A0A9D3BXG7</accession>
<comment type="similarity">
    <text evidence="2">Belongs to the CD225/Dispanin family.</text>
</comment>
<dbReference type="AlphaFoldDB" id="A0A9D3BXG7"/>
<evidence type="ECO:0000313" key="9">
    <source>
        <dbReference type="Proteomes" id="UP000822369"/>
    </source>
</evidence>
<proteinExistence type="inferred from homology"/>
<dbReference type="OrthoDB" id="6083617at2759"/>
<dbReference type="OMA" id="NDYMGYS"/>
<dbReference type="GO" id="GO:0016020">
    <property type="term" value="C:membrane"/>
    <property type="evidence" value="ECO:0007669"/>
    <property type="project" value="UniProtKB-SubCell"/>
</dbReference>
<name>A0A9D3BXG7_NOTFU</name>
<evidence type="ECO:0000256" key="4">
    <source>
        <dbReference type="ARBA" id="ARBA00022989"/>
    </source>
</evidence>
<feature type="transmembrane region" description="Helical" evidence="7">
    <location>
        <begin position="142"/>
        <end position="166"/>
    </location>
</feature>
<evidence type="ECO:0000256" key="6">
    <source>
        <dbReference type="SAM" id="MobiDB-lite"/>
    </source>
</evidence>
<keyword evidence="3 7" id="KW-0812">Transmembrane</keyword>